<protein>
    <recommendedName>
        <fullName evidence="3">Thioredoxin domain-containing protein</fullName>
    </recommendedName>
</protein>
<sequence length="152" mass="17272">MRPGWTSPLHGQRVDLAWLDQDAFVHIRGTKDDWRSAKLLLIEFWASVFRHLSEVAANERAVKVVTFADEGIFNNTPTDVAALKNFIFARTDMNYPIFVDTQHVAYNALFKPGQNLSIPLVFMITVQDRQIRWVGNAEEMATPLADTLAALR</sequence>
<accession>A0A0C3PU56</accession>
<dbReference type="OrthoDB" id="2121326at2759"/>
<gene>
    <name evidence="1" type="ORF">PHLGIDRAFT_21838</name>
</gene>
<dbReference type="AlphaFoldDB" id="A0A0C3PU56"/>
<name>A0A0C3PU56_PHLG1</name>
<dbReference type="EMBL" id="KN840448">
    <property type="protein sequence ID" value="KIP11178.1"/>
    <property type="molecule type" value="Genomic_DNA"/>
</dbReference>
<organism evidence="1 2">
    <name type="scientific">Phlebiopsis gigantea (strain 11061_1 CR5-6)</name>
    <name type="common">White-rot fungus</name>
    <name type="synonym">Peniophora gigantea</name>
    <dbReference type="NCBI Taxonomy" id="745531"/>
    <lineage>
        <taxon>Eukaryota</taxon>
        <taxon>Fungi</taxon>
        <taxon>Dikarya</taxon>
        <taxon>Basidiomycota</taxon>
        <taxon>Agaricomycotina</taxon>
        <taxon>Agaricomycetes</taxon>
        <taxon>Polyporales</taxon>
        <taxon>Phanerochaetaceae</taxon>
        <taxon>Phlebiopsis</taxon>
    </lineage>
</organism>
<evidence type="ECO:0000313" key="2">
    <source>
        <dbReference type="Proteomes" id="UP000053257"/>
    </source>
</evidence>
<evidence type="ECO:0008006" key="3">
    <source>
        <dbReference type="Google" id="ProtNLM"/>
    </source>
</evidence>
<proteinExistence type="predicted"/>
<dbReference type="Proteomes" id="UP000053257">
    <property type="component" value="Unassembled WGS sequence"/>
</dbReference>
<keyword evidence="2" id="KW-1185">Reference proteome</keyword>
<dbReference type="HOGENOM" id="CLU_1723039_0_0_1"/>
<evidence type="ECO:0000313" key="1">
    <source>
        <dbReference type="EMBL" id="KIP11178.1"/>
    </source>
</evidence>
<reference evidence="1 2" key="1">
    <citation type="journal article" date="2014" name="PLoS Genet.">
        <title>Analysis of the Phlebiopsis gigantea genome, transcriptome and secretome provides insight into its pioneer colonization strategies of wood.</title>
        <authorList>
            <person name="Hori C."/>
            <person name="Ishida T."/>
            <person name="Igarashi K."/>
            <person name="Samejima M."/>
            <person name="Suzuki H."/>
            <person name="Master E."/>
            <person name="Ferreira P."/>
            <person name="Ruiz-Duenas F.J."/>
            <person name="Held B."/>
            <person name="Canessa P."/>
            <person name="Larrondo L.F."/>
            <person name="Schmoll M."/>
            <person name="Druzhinina I.S."/>
            <person name="Kubicek C.P."/>
            <person name="Gaskell J.A."/>
            <person name="Kersten P."/>
            <person name="St John F."/>
            <person name="Glasner J."/>
            <person name="Sabat G."/>
            <person name="Splinter BonDurant S."/>
            <person name="Syed K."/>
            <person name="Yadav J."/>
            <person name="Mgbeahuruike A.C."/>
            <person name="Kovalchuk A."/>
            <person name="Asiegbu F.O."/>
            <person name="Lackner G."/>
            <person name="Hoffmeister D."/>
            <person name="Rencoret J."/>
            <person name="Gutierrez A."/>
            <person name="Sun H."/>
            <person name="Lindquist E."/>
            <person name="Barry K."/>
            <person name="Riley R."/>
            <person name="Grigoriev I.V."/>
            <person name="Henrissat B."/>
            <person name="Kues U."/>
            <person name="Berka R.M."/>
            <person name="Martinez A.T."/>
            <person name="Covert S.F."/>
            <person name="Blanchette R.A."/>
            <person name="Cullen D."/>
        </authorList>
    </citation>
    <scope>NUCLEOTIDE SEQUENCE [LARGE SCALE GENOMIC DNA]</scope>
    <source>
        <strain evidence="1 2">11061_1 CR5-6</strain>
    </source>
</reference>